<dbReference type="PRINTS" id="PR00081">
    <property type="entry name" value="GDHRDH"/>
</dbReference>
<accession>A0ABT4LQA2</accession>
<evidence type="ECO:0000313" key="3">
    <source>
        <dbReference type="EMBL" id="MCZ4296438.1"/>
    </source>
</evidence>
<protein>
    <submittedName>
        <fullName evidence="3">SDR family oxidoreductase</fullName>
    </submittedName>
</protein>
<comment type="similarity">
    <text evidence="1">Belongs to the short-chain dehydrogenases/reductases (SDR) family.</text>
</comment>
<organism evidence="3 4">
    <name type="scientific">Henriciella marina</name>
    <dbReference type="NCBI Taxonomy" id="453851"/>
    <lineage>
        <taxon>Bacteria</taxon>
        <taxon>Pseudomonadati</taxon>
        <taxon>Pseudomonadota</taxon>
        <taxon>Alphaproteobacteria</taxon>
        <taxon>Hyphomonadales</taxon>
        <taxon>Hyphomonadaceae</taxon>
        <taxon>Henriciella</taxon>
    </lineage>
</organism>
<comment type="caution">
    <text evidence="3">The sequence shown here is derived from an EMBL/GenBank/DDBJ whole genome shotgun (WGS) entry which is preliminary data.</text>
</comment>
<name>A0ABT4LQA2_9PROT</name>
<evidence type="ECO:0000256" key="1">
    <source>
        <dbReference type="ARBA" id="ARBA00006484"/>
    </source>
</evidence>
<evidence type="ECO:0000256" key="2">
    <source>
        <dbReference type="ARBA" id="ARBA00023002"/>
    </source>
</evidence>
<dbReference type="InterPro" id="IPR002347">
    <property type="entry name" value="SDR_fam"/>
</dbReference>
<dbReference type="PRINTS" id="PR00080">
    <property type="entry name" value="SDRFAMILY"/>
</dbReference>
<dbReference type="RefSeq" id="WP_269400632.1">
    <property type="nucleotide sequence ID" value="NZ_JAPWGW010000001.1"/>
</dbReference>
<dbReference type="PANTHER" id="PTHR43477">
    <property type="entry name" value="DIHYDROANTICAPSIN 7-DEHYDROGENASE"/>
    <property type="match status" value="1"/>
</dbReference>
<keyword evidence="2" id="KW-0560">Oxidoreductase</keyword>
<dbReference type="Gene3D" id="3.40.50.720">
    <property type="entry name" value="NAD(P)-binding Rossmann-like Domain"/>
    <property type="match status" value="1"/>
</dbReference>
<dbReference type="InterPro" id="IPR036291">
    <property type="entry name" value="NAD(P)-bd_dom_sf"/>
</dbReference>
<evidence type="ECO:0000313" key="4">
    <source>
        <dbReference type="Proteomes" id="UP001083770"/>
    </source>
</evidence>
<dbReference type="InterPro" id="IPR051122">
    <property type="entry name" value="SDR_DHRS6-like"/>
</dbReference>
<dbReference type="Proteomes" id="UP001083770">
    <property type="component" value="Unassembled WGS sequence"/>
</dbReference>
<sequence length="245" mass="26058">MAYILDLSGRTALVAGGSSGIGLGIARALKSAGADVHITGTRQSLSDYGEGEIRAGLTYHSLDVTHDAAVSALADKFEVLDILVSSVGSVAYSKAEYEIDIFRDIMNVNLNGVMHLCTCFKDTLARAEDGSVLLLGSTSSFVATPGQPAYSASKGALRTLTKSLAHAWARNGIRVNGLAPGFVETKLTKRSRDNDDVYQQSLKRIPLRRWGVPEEMGQVALFLVSPMSSYVTGQMLLADGGITLM</sequence>
<proteinExistence type="inferred from homology"/>
<dbReference type="InterPro" id="IPR020904">
    <property type="entry name" value="Sc_DH/Rdtase_CS"/>
</dbReference>
<keyword evidence="4" id="KW-1185">Reference proteome</keyword>
<dbReference type="PROSITE" id="PS00061">
    <property type="entry name" value="ADH_SHORT"/>
    <property type="match status" value="1"/>
</dbReference>
<dbReference type="Pfam" id="PF13561">
    <property type="entry name" value="adh_short_C2"/>
    <property type="match status" value="1"/>
</dbReference>
<reference evidence="3" key="1">
    <citation type="submission" date="2022-12" db="EMBL/GenBank/DDBJ databases">
        <title>Bacterial isolates from different developmental stages of Nematostella vectensis.</title>
        <authorList>
            <person name="Fraune S."/>
        </authorList>
    </citation>
    <scope>NUCLEOTIDE SEQUENCE</scope>
    <source>
        <strain evidence="3">G21632-S1</strain>
    </source>
</reference>
<dbReference type="EMBL" id="JAPWGW010000001">
    <property type="protein sequence ID" value="MCZ4296438.1"/>
    <property type="molecule type" value="Genomic_DNA"/>
</dbReference>
<dbReference type="SUPFAM" id="SSF51735">
    <property type="entry name" value="NAD(P)-binding Rossmann-fold domains"/>
    <property type="match status" value="1"/>
</dbReference>
<dbReference type="PANTHER" id="PTHR43477:SF1">
    <property type="entry name" value="DIHYDROANTICAPSIN 7-DEHYDROGENASE"/>
    <property type="match status" value="1"/>
</dbReference>
<gene>
    <name evidence="3" type="ORF">O4G74_00060</name>
</gene>